<dbReference type="OrthoDB" id="10503802at2759"/>
<feature type="coiled-coil region" evidence="1">
    <location>
        <begin position="147"/>
        <end position="174"/>
    </location>
</feature>
<name>A0A485LG57_9STRA</name>
<feature type="region of interest" description="Disordered" evidence="2">
    <location>
        <begin position="1"/>
        <end position="147"/>
    </location>
</feature>
<gene>
    <name evidence="4" type="primary">Aste57867_20908</name>
    <name evidence="3" type="ORF">As57867_020840</name>
    <name evidence="4" type="ORF">ASTE57867_20908</name>
</gene>
<reference evidence="4 5" key="1">
    <citation type="submission" date="2019-03" db="EMBL/GenBank/DDBJ databases">
        <authorList>
            <person name="Gaulin E."/>
            <person name="Dumas B."/>
        </authorList>
    </citation>
    <scope>NUCLEOTIDE SEQUENCE [LARGE SCALE GENOMIC DNA]</scope>
    <source>
        <strain evidence="4">CBS 568.67</strain>
    </source>
</reference>
<evidence type="ECO:0000313" key="5">
    <source>
        <dbReference type="Proteomes" id="UP000332933"/>
    </source>
</evidence>
<evidence type="ECO:0000313" key="4">
    <source>
        <dbReference type="EMBL" id="VFT97585.1"/>
    </source>
</evidence>
<feature type="compositionally biased region" description="Low complexity" evidence="2">
    <location>
        <begin position="120"/>
        <end position="138"/>
    </location>
</feature>
<protein>
    <submittedName>
        <fullName evidence="4">Aste57867_20908 protein</fullName>
    </submittedName>
</protein>
<dbReference type="Proteomes" id="UP000332933">
    <property type="component" value="Unassembled WGS sequence"/>
</dbReference>
<keyword evidence="1" id="KW-0175">Coiled coil</keyword>
<sequence>MSTSPRQPSSTSLRKPAPLSTARAKTGIPSKGGGDVGATPPLSPVKRAASPGKKPASPGRKPTSPAKQTLAQPASVVKVNLTTLSIDVSKPRTAVSPKKSPTPKAPLSKASTSPKLSKLATAVASVPASPPADSSADATPPPPPSKLDELVTEKADLQVKLDNALMEKLELEDMLKQTDAIVTEYANTSMRYKDDYDSMAAQAAEWKQKHDGVVTLLEETVAAMKVQGQQLNQEAMANEENRNRLSKLETSLKTAQVDKLLLGEKYVALQVATQARQTQDESGHTHLYKDKIQQLKEKLSAASKSLQRSSSTRKLSFEGVGVKSPSVAQLVFKRTSSKSWAADMLPSGIHSEYVPVDDVVNAWQWLSQASGARGPRRS</sequence>
<evidence type="ECO:0000256" key="1">
    <source>
        <dbReference type="SAM" id="Coils"/>
    </source>
</evidence>
<proteinExistence type="predicted"/>
<feature type="compositionally biased region" description="Polar residues" evidence="2">
    <location>
        <begin position="1"/>
        <end position="13"/>
    </location>
</feature>
<accession>A0A485LG57</accession>
<keyword evidence="5" id="KW-1185">Reference proteome</keyword>
<evidence type="ECO:0000256" key="2">
    <source>
        <dbReference type="SAM" id="MobiDB-lite"/>
    </source>
</evidence>
<dbReference type="AlphaFoldDB" id="A0A485LG57"/>
<organism evidence="4 5">
    <name type="scientific">Aphanomyces stellatus</name>
    <dbReference type="NCBI Taxonomy" id="120398"/>
    <lineage>
        <taxon>Eukaryota</taxon>
        <taxon>Sar</taxon>
        <taxon>Stramenopiles</taxon>
        <taxon>Oomycota</taxon>
        <taxon>Saprolegniomycetes</taxon>
        <taxon>Saprolegniales</taxon>
        <taxon>Verrucalvaceae</taxon>
        <taxon>Aphanomyces</taxon>
    </lineage>
</organism>
<dbReference type="EMBL" id="VJMH01006933">
    <property type="protein sequence ID" value="KAF0687341.1"/>
    <property type="molecule type" value="Genomic_DNA"/>
</dbReference>
<reference evidence="3" key="2">
    <citation type="submission" date="2019-06" db="EMBL/GenBank/DDBJ databases">
        <title>Genomics analysis of Aphanomyces spp. identifies a new class of oomycete effector associated with host adaptation.</title>
        <authorList>
            <person name="Gaulin E."/>
        </authorList>
    </citation>
    <scope>NUCLEOTIDE SEQUENCE</scope>
    <source>
        <strain evidence="3">CBS 578.67</strain>
    </source>
</reference>
<dbReference type="EMBL" id="CAADRA010006959">
    <property type="protein sequence ID" value="VFT97585.1"/>
    <property type="molecule type" value="Genomic_DNA"/>
</dbReference>
<evidence type="ECO:0000313" key="3">
    <source>
        <dbReference type="EMBL" id="KAF0687341.1"/>
    </source>
</evidence>